<dbReference type="EC" id="2.1.2.9" evidence="2 5"/>
<evidence type="ECO:0000256" key="2">
    <source>
        <dbReference type="ARBA" id="ARBA00012261"/>
    </source>
</evidence>
<accession>A0A1F4NR28</accession>
<comment type="function">
    <text evidence="5">Attaches a formyl group to the free amino group of methionyl-tRNA(fMet). The formyl group appears to play a dual role in the initiator identity of N-formylmethionyl-tRNA by promoting its recognition by IF2 and preventing the misappropriation of this tRNA by the elongation apparatus.</text>
</comment>
<evidence type="ECO:0000256" key="1">
    <source>
        <dbReference type="ARBA" id="ARBA00010699"/>
    </source>
</evidence>
<dbReference type="SUPFAM" id="SSF53328">
    <property type="entry name" value="Formyltransferase"/>
    <property type="match status" value="1"/>
</dbReference>
<evidence type="ECO:0000313" key="9">
    <source>
        <dbReference type="Proteomes" id="UP000178085"/>
    </source>
</evidence>
<dbReference type="HAMAP" id="MF_00182">
    <property type="entry name" value="Formyl_trans"/>
    <property type="match status" value="1"/>
</dbReference>
<dbReference type="InterPro" id="IPR011034">
    <property type="entry name" value="Formyl_transferase-like_C_sf"/>
</dbReference>
<dbReference type="Gene3D" id="3.40.50.12230">
    <property type="match status" value="1"/>
</dbReference>
<dbReference type="NCBIfam" id="TIGR00460">
    <property type="entry name" value="fmt"/>
    <property type="match status" value="1"/>
</dbReference>
<dbReference type="FunFam" id="3.40.50.12230:FF:000001">
    <property type="entry name" value="Methionyl-tRNA formyltransferase"/>
    <property type="match status" value="1"/>
</dbReference>
<dbReference type="Proteomes" id="UP000178085">
    <property type="component" value="Unassembled WGS sequence"/>
</dbReference>
<name>A0A1F4NR28_UNCK3</name>
<dbReference type="GO" id="GO:0005829">
    <property type="term" value="C:cytosol"/>
    <property type="evidence" value="ECO:0007669"/>
    <property type="project" value="TreeGrafter"/>
</dbReference>
<dbReference type="AlphaFoldDB" id="A0A1F4NR28"/>
<comment type="similarity">
    <text evidence="1 5">Belongs to the Fmt family.</text>
</comment>
<reference evidence="8 9" key="1">
    <citation type="journal article" date="2016" name="Nat. Commun.">
        <title>Thousands of microbial genomes shed light on interconnected biogeochemical processes in an aquifer system.</title>
        <authorList>
            <person name="Anantharaman K."/>
            <person name="Brown C.T."/>
            <person name="Hug L.A."/>
            <person name="Sharon I."/>
            <person name="Castelle C.J."/>
            <person name="Probst A.J."/>
            <person name="Thomas B.C."/>
            <person name="Singh A."/>
            <person name="Wilkins M.J."/>
            <person name="Karaoz U."/>
            <person name="Brodie E.L."/>
            <person name="Williams K.H."/>
            <person name="Hubbard S.S."/>
            <person name="Banfield J.F."/>
        </authorList>
    </citation>
    <scope>NUCLEOTIDE SEQUENCE [LARGE SCALE GENOMIC DNA]</scope>
</reference>
<dbReference type="SUPFAM" id="SSF50486">
    <property type="entry name" value="FMT C-terminal domain-like"/>
    <property type="match status" value="1"/>
</dbReference>
<dbReference type="InterPro" id="IPR044135">
    <property type="entry name" value="Met-tRNA-FMT_C"/>
</dbReference>
<evidence type="ECO:0000259" key="6">
    <source>
        <dbReference type="Pfam" id="PF00551"/>
    </source>
</evidence>
<comment type="caution">
    <text evidence="8">The sequence shown here is derived from an EMBL/GenBank/DDBJ whole genome shotgun (WGS) entry which is preliminary data.</text>
</comment>
<dbReference type="GO" id="GO:0004479">
    <property type="term" value="F:methionyl-tRNA formyltransferase activity"/>
    <property type="evidence" value="ECO:0007669"/>
    <property type="project" value="UniProtKB-UniRule"/>
</dbReference>
<dbReference type="Pfam" id="PF00551">
    <property type="entry name" value="Formyl_trans_N"/>
    <property type="match status" value="1"/>
</dbReference>
<dbReference type="Pfam" id="PF02911">
    <property type="entry name" value="Formyl_trans_C"/>
    <property type="match status" value="1"/>
</dbReference>
<protein>
    <recommendedName>
        <fullName evidence="2 5">Methionyl-tRNA formyltransferase</fullName>
        <ecNumber evidence="2 5">2.1.2.9</ecNumber>
    </recommendedName>
</protein>
<dbReference type="InterPro" id="IPR041711">
    <property type="entry name" value="Met-tRNA-FMT_N"/>
</dbReference>
<feature type="domain" description="Formyl transferase C-terminal" evidence="7">
    <location>
        <begin position="211"/>
        <end position="308"/>
    </location>
</feature>
<dbReference type="InterPro" id="IPR002376">
    <property type="entry name" value="Formyl_transf_N"/>
</dbReference>
<feature type="binding site" evidence="5">
    <location>
        <begin position="115"/>
        <end position="118"/>
    </location>
    <ligand>
        <name>(6S)-5,6,7,8-tetrahydrofolate</name>
        <dbReference type="ChEBI" id="CHEBI:57453"/>
    </ligand>
</feature>
<keyword evidence="3 5" id="KW-0808">Transferase</keyword>
<keyword evidence="4 5" id="KW-0648">Protein biosynthesis</keyword>
<evidence type="ECO:0000256" key="5">
    <source>
        <dbReference type="HAMAP-Rule" id="MF_00182"/>
    </source>
</evidence>
<dbReference type="InterPro" id="IPR005793">
    <property type="entry name" value="Formyl_trans_C"/>
</dbReference>
<dbReference type="PANTHER" id="PTHR11138:SF5">
    <property type="entry name" value="METHIONYL-TRNA FORMYLTRANSFERASE, MITOCHONDRIAL"/>
    <property type="match status" value="1"/>
</dbReference>
<sequence length="317" mass="34178">MATRHRIAFMGTPEFAVPSLRALLSDAQFEVVAVVTQPDKPVGRKQTITPSPVKAVAQEQGITVLQPSKVKTNADFWAELRELNPDVIVVVAYGKILPQEILDIPPKGIVNVHASLLPKYRGASPISASILNGDSETGVTIMKMDLEMDTGSIIAKSQPVSISPTDTTQSLTTKLAEVGAKTLIENLSKYLDGEITPTPQNEAEATYVKMLQKEDGLINWQNDEDLISRQVRAYTPWPSAHTRLPLDSARGDNCIVKIISAEVAPDIDNPKGKIQKIGQEMFIGKLKVSQLQPAGGKPMSGSAFLAGHADLIGISVL</sequence>
<dbReference type="EMBL" id="METD01000001">
    <property type="protein sequence ID" value="OGB73870.1"/>
    <property type="molecule type" value="Genomic_DNA"/>
</dbReference>
<evidence type="ECO:0000313" key="8">
    <source>
        <dbReference type="EMBL" id="OGB73870.1"/>
    </source>
</evidence>
<comment type="catalytic activity">
    <reaction evidence="5">
        <text>L-methionyl-tRNA(fMet) + (6R)-10-formyltetrahydrofolate = N-formyl-L-methionyl-tRNA(fMet) + (6S)-5,6,7,8-tetrahydrofolate + H(+)</text>
        <dbReference type="Rhea" id="RHEA:24380"/>
        <dbReference type="Rhea" id="RHEA-COMP:9952"/>
        <dbReference type="Rhea" id="RHEA-COMP:9953"/>
        <dbReference type="ChEBI" id="CHEBI:15378"/>
        <dbReference type="ChEBI" id="CHEBI:57453"/>
        <dbReference type="ChEBI" id="CHEBI:78530"/>
        <dbReference type="ChEBI" id="CHEBI:78844"/>
        <dbReference type="ChEBI" id="CHEBI:195366"/>
        <dbReference type="EC" id="2.1.2.9"/>
    </reaction>
</comment>
<proteinExistence type="inferred from homology"/>
<dbReference type="InterPro" id="IPR036477">
    <property type="entry name" value="Formyl_transf_N_sf"/>
</dbReference>
<dbReference type="InterPro" id="IPR005794">
    <property type="entry name" value="Fmt"/>
</dbReference>
<evidence type="ECO:0000256" key="4">
    <source>
        <dbReference type="ARBA" id="ARBA00022917"/>
    </source>
</evidence>
<feature type="domain" description="Formyl transferase N-terminal" evidence="6">
    <location>
        <begin position="6"/>
        <end position="186"/>
    </location>
</feature>
<dbReference type="CDD" id="cd08704">
    <property type="entry name" value="Met_tRNA_FMT_C"/>
    <property type="match status" value="1"/>
</dbReference>
<evidence type="ECO:0000256" key="3">
    <source>
        <dbReference type="ARBA" id="ARBA00022679"/>
    </source>
</evidence>
<dbReference type="CDD" id="cd08646">
    <property type="entry name" value="FMT_core_Met-tRNA-FMT_N"/>
    <property type="match status" value="1"/>
</dbReference>
<evidence type="ECO:0000259" key="7">
    <source>
        <dbReference type="Pfam" id="PF02911"/>
    </source>
</evidence>
<organism evidence="8 9">
    <name type="scientific">candidate division Kazan bacterium RIFCSPLOWO2_01_FULL_45_19</name>
    <dbReference type="NCBI Taxonomy" id="1798538"/>
    <lineage>
        <taxon>Bacteria</taxon>
        <taxon>Bacteria division Kazan-3B-28</taxon>
    </lineage>
</organism>
<gene>
    <name evidence="5" type="primary">fmt</name>
    <name evidence="8" type="ORF">A3K51_01225</name>
</gene>
<dbReference type="PANTHER" id="PTHR11138">
    <property type="entry name" value="METHIONYL-TRNA FORMYLTRANSFERASE"/>
    <property type="match status" value="1"/>
</dbReference>